<dbReference type="Proteomes" id="UP000887013">
    <property type="component" value="Unassembled WGS sequence"/>
</dbReference>
<proteinExistence type="predicted"/>
<accession>A0A8X6QLB5</accession>
<reference evidence="1" key="1">
    <citation type="submission" date="2020-08" db="EMBL/GenBank/DDBJ databases">
        <title>Multicomponent nature underlies the extraordinary mechanical properties of spider dragline silk.</title>
        <authorList>
            <person name="Kono N."/>
            <person name="Nakamura H."/>
            <person name="Mori M."/>
            <person name="Yoshida Y."/>
            <person name="Ohtoshi R."/>
            <person name="Malay A.D."/>
            <person name="Moran D.A.P."/>
            <person name="Tomita M."/>
            <person name="Numata K."/>
            <person name="Arakawa K."/>
        </authorList>
    </citation>
    <scope>NUCLEOTIDE SEQUENCE</scope>
</reference>
<sequence>MEKSNYQLTYAPTRFHRYIGSTRYRNEILDPYNNGNMTVLVAGEMVWRRELSVSRTALRSRSYRILTEISVGDPDPCKEDQKYIWI</sequence>
<gene>
    <name evidence="1" type="ORF">NPIL_393871</name>
</gene>
<organism evidence="1 2">
    <name type="scientific">Nephila pilipes</name>
    <name type="common">Giant wood spider</name>
    <name type="synonym">Nephila maculata</name>
    <dbReference type="NCBI Taxonomy" id="299642"/>
    <lineage>
        <taxon>Eukaryota</taxon>
        <taxon>Metazoa</taxon>
        <taxon>Ecdysozoa</taxon>
        <taxon>Arthropoda</taxon>
        <taxon>Chelicerata</taxon>
        <taxon>Arachnida</taxon>
        <taxon>Araneae</taxon>
        <taxon>Araneomorphae</taxon>
        <taxon>Entelegynae</taxon>
        <taxon>Araneoidea</taxon>
        <taxon>Nephilidae</taxon>
        <taxon>Nephila</taxon>
    </lineage>
</organism>
<evidence type="ECO:0000313" key="1">
    <source>
        <dbReference type="EMBL" id="GFU25097.1"/>
    </source>
</evidence>
<keyword evidence="2" id="KW-1185">Reference proteome</keyword>
<protein>
    <submittedName>
        <fullName evidence="1">Uncharacterized protein</fullName>
    </submittedName>
</protein>
<dbReference type="AlphaFoldDB" id="A0A8X6QLB5"/>
<name>A0A8X6QLB5_NEPPI</name>
<dbReference type="EMBL" id="BMAW01081561">
    <property type="protein sequence ID" value="GFU25097.1"/>
    <property type="molecule type" value="Genomic_DNA"/>
</dbReference>
<comment type="caution">
    <text evidence="1">The sequence shown here is derived from an EMBL/GenBank/DDBJ whole genome shotgun (WGS) entry which is preliminary data.</text>
</comment>
<evidence type="ECO:0000313" key="2">
    <source>
        <dbReference type="Proteomes" id="UP000887013"/>
    </source>
</evidence>